<proteinExistence type="predicted"/>
<reference evidence="6" key="1">
    <citation type="submission" date="2022-03" db="EMBL/GenBank/DDBJ databases">
        <title>Complete genome sequence of Caldinitratiruptor microaerophilus.</title>
        <authorList>
            <person name="Mukaiyama R."/>
            <person name="Nishiyama T."/>
            <person name="Ueda K."/>
        </authorList>
    </citation>
    <scope>NUCLEOTIDE SEQUENCE</scope>
    <source>
        <strain evidence="6">JCM 16183</strain>
    </source>
</reference>
<dbReference type="Pfam" id="PF07687">
    <property type="entry name" value="M20_dimer"/>
    <property type="match status" value="1"/>
</dbReference>
<dbReference type="Gene3D" id="3.30.70.360">
    <property type="match status" value="1"/>
</dbReference>
<dbReference type="InterPro" id="IPR036264">
    <property type="entry name" value="Bact_exopeptidase_dim_dom"/>
</dbReference>
<feature type="domain" description="Peptidase M20 dimerisation" evidence="5">
    <location>
        <begin position="170"/>
        <end position="276"/>
    </location>
</feature>
<dbReference type="InterPro" id="IPR050072">
    <property type="entry name" value="Peptidase_M20A"/>
</dbReference>
<dbReference type="SUPFAM" id="SSF55031">
    <property type="entry name" value="Bacterial exopeptidase dimerisation domain"/>
    <property type="match status" value="1"/>
</dbReference>
<gene>
    <name evidence="6" type="ORF">caldi_32970</name>
</gene>
<accession>A0AA35CN21</accession>
<evidence type="ECO:0000256" key="4">
    <source>
        <dbReference type="ARBA" id="ARBA00022833"/>
    </source>
</evidence>
<keyword evidence="7" id="KW-1185">Reference proteome</keyword>
<keyword evidence="4" id="KW-0862">Zinc</keyword>
<evidence type="ECO:0000313" key="6">
    <source>
        <dbReference type="EMBL" id="BDG62207.1"/>
    </source>
</evidence>
<evidence type="ECO:0000259" key="5">
    <source>
        <dbReference type="Pfam" id="PF07687"/>
    </source>
</evidence>
<dbReference type="EMBL" id="AP025628">
    <property type="protein sequence ID" value="BDG62207.1"/>
    <property type="molecule type" value="Genomic_DNA"/>
</dbReference>
<dbReference type="SUPFAM" id="SSF53187">
    <property type="entry name" value="Zn-dependent exopeptidases"/>
    <property type="match status" value="1"/>
</dbReference>
<dbReference type="NCBIfam" id="NF009555">
    <property type="entry name" value="PRK13004.1"/>
    <property type="match status" value="1"/>
</dbReference>
<dbReference type="PANTHER" id="PTHR43808">
    <property type="entry name" value="ACETYLORNITHINE DEACETYLASE"/>
    <property type="match status" value="1"/>
</dbReference>
<name>A0AA35CN21_9FIRM</name>
<evidence type="ECO:0000256" key="1">
    <source>
        <dbReference type="ARBA" id="ARBA00001947"/>
    </source>
</evidence>
<dbReference type="InterPro" id="IPR001261">
    <property type="entry name" value="ArgE/DapE_CS"/>
</dbReference>
<dbReference type="AlphaFoldDB" id="A0AA35CN21"/>
<evidence type="ECO:0000313" key="7">
    <source>
        <dbReference type="Proteomes" id="UP001163687"/>
    </source>
</evidence>
<keyword evidence="2" id="KW-0479">Metal-binding</keyword>
<dbReference type="Gene3D" id="3.40.630.10">
    <property type="entry name" value="Zn peptidases"/>
    <property type="match status" value="1"/>
</dbReference>
<protein>
    <submittedName>
        <fullName evidence="6">Peptidase</fullName>
    </submittedName>
</protein>
<dbReference type="InterPro" id="IPR002933">
    <property type="entry name" value="Peptidase_M20"/>
</dbReference>
<organism evidence="6 7">
    <name type="scientific">Caldinitratiruptor microaerophilus</name>
    <dbReference type="NCBI Taxonomy" id="671077"/>
    <lineage>
        <taxon>Bacteria</taxon>
        <taxon>Bacillati</taxon>
        <taxon>Bacillota</taxon>
        <taxon>Clostridia</taxon>
        <taxon>Eubacteriales</taxon>
        <taxon>Symbiobacteriaceae</taxon>
        <taxon>Caldinitratiruptor</taxon>
    </lineage>
</organism>
<keyword evidence="3" id="KW-0378">Hydrolase</keyword>
<evidence type="ECO:0000256" key="3">
    <source>
        <dbReference type="ARBA" id="ARBA00022801"/>
    </source>
</evidence>
<dbReference type="KEGG" id="cmic:caldi_32970"/>
<dbReference type="Proteomes" id="UP001163687">
    <property type="component" value="Chromosome"/>
</dbReference>
<dbReference type="InterPro" id="IPR011650">
    <property type="entry name" value="Peptidase_M20_dimer"/>
</dbReference>
<dbReference type="Pfam" id="PF01546">
    <property type="entry name" value="Peptidase_M20"/>
    <property type="match status" value="1"/>
</dbReference>
<dbReference type="RefSeq" id="WP_264842801.1">
    <property type="nucleotide sequence ID" value="NZ_AP025628.1"/>
</dbReference>
<dbReference type="GO" id="GO:0046872">
    <property type="term" value="F:metal ion binding"/>
    <property type="evidence" value="ECO:0007669"/>
    <property type="project" value="UniProtKB-KW"/>
</dbReference>
<dbReference type="PROSITE" id="PS00758">
    <property type="entry name" value="ARGE_DAPE_CPG2_1"/>
    <property type="match status" value="1"/>
</dbReference>
<comment type="cofactor">
    <cofactor evidence="1">
        <name>Zn(2+)</name>
        <dbReference type="ChEBI" id="CHEBI:29105"/>
    </cofactor>
</comment>
<dbReference type="GO" id="GO:0016787">
    <property type="term" value="F:hydrolase activity"/>
    <property type="evidence" value="ECO:0007669"/>
    <property type="project" value="UniProtKB-KW"/>
</dbReference>
<sequence length="393" mass="42085">MLKLGAAQKQELLEFARRLVQVPSPPGGEGGVAELVRAQMQALGFHEVRVDEWGNVVGTIRGRGRSSVLFDAHMDTVPADPSGWRHPPYAAVVEDGRLYGRGASDMKGALAAAVYGVGLLAQAGDDFGTVHVCASVAEEAVEGPALERVLERLQPESVVIMESTGLDIAVGQRGRAELTIETLGRSAHTSNPALGINAVEKMAAVIRALADLELPTDPFLGPAIAVVTDIVSEPFPGLSVVPHRCVITVDRRLVVGEEPEAVLGQVRAVLDRLAASDPEFRARVAIAEDRLTTFTGREIVAPNFAPAWRIDSEHPLVTRARAALRDAGQEPRLVTYRFCTNGSGSMGRMGIPTIGYGPGREEVAHTADEYVDLEELYRACEGYAALATRLSRF</sequence>
<evidence type="ECO:0000256" key="2">
    <source>
        <dbReference type="ARBA" id="ARBA00022723"/>
    </source>
</evidence>